<dbReference type="GO" id="GO:0004519">
    <property type="term" value="F:endonuclease activity"/>
    <property type="evidence" value="ECO:0007669"/>
    <property type="project" value="UniProtKB-KW"/>
</dbReference>
<protein>
    <submittedName>
        <fullName evidence="1">Endonuclease</fullName>
    </submittedName>
</protein>
<dbReference type="OrthoDB" id="5422822at2"/>
<dbReference type="Gene3D" id="1.10.30.50">
    <property type="match status" value="1"/>
</dbReference>
<dbReference type="Proteomes" id="UP000241899">
    <property type="component" value="Unassembled WGS sequence"/>
</dbReference>
<dbReference type="InterPro" id="IPR003615">
    <property type="entry name" value="HNH_nuc"/>
</dbReference>
<reference evidence="1 2" key="1">
    <citation type="submission" date="2018-03" db="EMBL/GenBank/DDBJ databases">
        <title>Rhodobacter veldkampii.</title>
        <authorList>
            <person name="Meyer T.E."/>
            <person name="Miller S."/>
            <person name="Lodha T."/>
            <person name="Gandham S."/>
            <person name="Chintalapati S."/>
            <person name="Chintalapati V.R."/>
        </authorList>
    </citation>
    <scope>NUCLEOTIDE SEQUENCE [LARGE SCALE GENOMIC DNA]</scope>
    <source>
        <strain evidence="1 2">DSM 11550</strain>
    </source>
</reference>
<comment type="caution">
    <text evidence="1">The sequence shown here is derived from an EMBL/GenBank/DDBJ whole genome shotgun (WGS) entry which is preliminary data.</text>
</comment>
<keyword evidence="1" id="KW-0378">Hydrolase</keyword>
<organism evidence="1 2">
    <name type="scientific">Phaeovulum veldkampii DSM 11550</name>
    <dbReference type="NCBI Taxonomy" id="1185920"/>
    <lineage>
        <taxon>Bacteria</taxon>
        <taxon>Pseudomonadati</taxon>
        <taxon>Pseudomonadota</taxon>
        <taxon>Alphaproteobacteria</taxon>
        <taxon>Rhodobacterales</taxon>
        <taxon>Paracoccaceae</taxon>
        <taxon>Phaeovulum</taxon>
    </lineage>
</organism>
<dbReference type="EMBL" id="PZKF01000001">
    <property type="protein sequence ID" value="PTE19218.1"/>
    <property type="molecule type" value="Genomic_DNA"/>
</dbReference>
<keyword evidence="1" id="KW-0540">Nuclease</keyword>
<dbReference type="AlphaFoldDB" id="A0A2T4JMV2"/>
<keyword evidence="1" id="KW-0255">Endonuclease</keyword>
<accession>A0A2T4JMV2</accession>
<dbReference type="CDD" id="cd00085">
    <property type="entry name" value="HNHc"/>
    <property type="match status" value="1"/>
</dbReference>
<name>A0A2T4JMV2_9RHOB</name>
<proteinExistence type="predicted"/>
<evidence type="ECO:0000313" key="1">
    <source>
        <dbReference type="EMBL" id="PTE19218.1"/>
    </source>
</evidence>
<keyword evidence="2" id="KW-1185">Reference proteome</keyword>
<sequence length="327" mass="35160">MRAVPRDAVAAPRALTEPTGRGAKELAALRDWRANPATAAQGFAFAAYKDDSVKTALEALFHGKCAYCETYYSAQAPVDVEHFRPKGAVEDAPDHPGYWWLAMAWDNLLPACIDCNRRRKQPTPKPSSSLAALHDLATQVINTGKKDAFPVAGSRAPDETASLDLEQPYLLDPCHDRPEDHLAYHLDPDDLIALVLPRAGPGANAAPGAAVPALGDAPAIVAAAQAQGVSVRGAVSIQLYGLNRLGLVQARTRALRHLEFLRGLIAEIDAIARRLETSAEADIRAAAPKLDQLIDRILAQIAAMAAPEAPYSAMVSDWTRRFVEDIT</sequence>
<dbReference type="RefSeq" id="WP_107323349.1">
    <property type="nucleotide sequence ID" value="NZ_NHSP01000027.1"/>
</dbReference>
<evidence type="ECO:0000313" key="2">
    <source>
        <dbReference type="Proteomes" id="UP000241899"/>
    </source>
</evidence>
<gene>
    <name evidence="1" type="ORF">C5F46_00215</name>
</gene>